<evidence type="ECO:0000313" key="3">
    <source>
        <dbReference type="Proteomes" id="UP000007151"/>
    </source>
</evidence>
<dbReference type="Proteomes" id="UP000007151">
    <property type="component" value="Unassembled WGS sequence"/>
</dbReference>
<organism evidence="2 3">
    <name type="scientific">Danaus plexippus plexippus</name>
    <dbReference type="NCBI Taxonomy" id="278856"/>
    <lineage>
        <taxon>Eukaryota</taxon>
        <taxon>Metazoa</taxon>
        <taxon>Ecdysozoa</taxon>
        <taxon>Arthropoda</taxon>
        <taxon>Hexapoda</taxon>
        <taxon>Insecta</taxon>
        <taxon>Pterygota</taxon>
        <taxon>Neoptera</taxon>
        <taxon>Endopterygota</taxon>
        <taxon>Lepidoptera</taxon>
        <taxon>Glossata</taxon>
        <taxon>Ditrysia</taxon>
        <taxon>Papilionoidea</taxon>
        <taxon>Nymphalidae</taxon>
        <taxon>Danainae</taxon>
        <taxon>Danaini</taxon>
        <taxon>Danaina</taxon>
        <taxon>Danaus</taxon>
        <taxon>Danaus</taxon>
    </lineage>
</organism>
<reference evidence="2 3" key="1">
    <citation type="journal article" date="2011" name="Cell">
        <title>The monarch butterfly genome yields insights into long-distance migration.</title>
        <authorList>
            <person name="Zhan S."/>
            <person name="Merlin C."/>
            <person name="Boore J.L."/>
            <person name="Reppert S.M."/>
        </authorList>
    </citation>
    <scope>NUCLEOTIDE SEQUENCE [LARGE SCALE GENOMIC DNA]</scope>
    <source>
        <strain evidence="2">F-2</strain>
    </source>
</reference>
<evidence type="ECO:0000259" key="1">
    <source>
        <dbReference type="Pfam" id="PF01266"/>
    </source>
</evidence>
<protein>
    <recommendedName>
        <fullName evidence="1">FAD dependent oxidoreductase domain-containing protein</fullName>
    </recommendedName>
</protein>
<dbReference type="FunCoup" id="A0A212F0T4">
    <property type="interactions" value="564"/>
</dbReference>
<dbReference type="eggNOG" id="KOG2853">
    <property type="taxonomic scope" value="Eukaryota"/>
</dbReference>
<dbReference type="AlphaFoldDB" id="A0A212F0T4"/>
<dbReference type="GO" id="GO:0005739">
    <property type="term" value="C:mitochondrion"/>
    <property type="evidence" value="ECO:0007669"/>
    <property type="project" value="GOC"/>
</dbReference>
<feature type="domain" description="FAD dependent oxidoreductase" evidence="1">
    <location>
        <begin position="54"/>
        <end position="432"/>
    </location>
</feature>
<accession>A0A212F0T4</accession>
<dbReference type="InterPro" id="IPR036188">
    <property type="entry name" value="FAD/NAD-bd_sf"/>
</dbReference>
<dbReference type="KEGG" id="dpl:KGM_214216"/>
<sequence>MASFSRTVFKTLKKNNIVQYRTYVNPFTRTWNILSKEAKSGFKKNYDYDIEHTDIVVIGGGFIGSSVAYWLKTKAGEGLSVVVLDKDPIYKKSKKIYSHGVLSQHYSLLENIYLSQYSGEFLRNIKEHLVEGIDIQFYPHGYLTLASEKYVNKLENNMSLLKESGINNKLLTVEEIQRAYPWIDTTGIKLGCVSTESEGIFDANALLNGFIVKSKQLGACYIQGEVVSFDIERQQDALMEGVPPGSYKKTNTLTYKAEDGQERNLKFAICIVAAGHESNNIARLLKIGLGDGLLQIGLPIEKREYNVYSIEETNNDVPADLNSPYVMDTSGLWLIKNGLRNNVMCGQIPSFLKDNDISVQEHMFRTSLTTRYPKLSKSKVKLLSKEVVDCNTYDDSGILGAHVYHNNLIFATGFGRQGVQHSPGIGRAVAELIIEGQYTTIDLTRFGFDRLLMDEPLIESNMY</sequence>
<dbReference type="SUPFAM" id="SSF51905">
    <property type="entry name" value="FAD/NAD(P)-binding domain"/>
    <property type="match status" value="1"/>
</dbReference>
<dbReference type="Gene3D" id="3.30.9.10">
    <property type="entry name" value="D-Amino Acid Oxidase, subunit A, domain 2"/>
    <property type="match status" value="1"/>
</dbReference>
<dbReference type="STRING" id="278856.A0A212F0T4"/>
<dbReference type="Gene3D" id="3.50.50.60">
    <property type="entry name" value="FAD/NAD(P)-binding domain"/>
    <property type="match status" value="1"/>
</dbReference>
<dbReference type="Pfam" id="PF01266">
    <property type="entry name" value="DAO"/>
    <property type="match status" value="1"/>
</dbReference>
<dbReference type="GO" id="GO:0032981">
    <property type="term" value="P:mitochondrial respiratory chain complex I assembly"/>
    <property type="evidence" value="ECO:0007669"/>
    <property type="project" value="TreeGrafter"/>
</dbReference>
<dbReference type="OrthoDB" id="424974at2759"/>
<proteinExistence type="predicted"/>
<dbReference type="PANTHER" id="PTHR13847:SF282">
    <property type="entry name" value="LETHAL (2) 37BB"/>
    <property type="match status" value="1"/>
</dbReference>
<gene>
    <name evidence="2" type="ORF">KGM_214216</name>
</gene>
<comment type="caution">
    <text evidence="2">The sequence shown here is derived from an EMBL/GenBank/DDBJ whole genome shotgun (WGS) entry which is preliminary data.</text>
</comment>
<name>A0A212F0T4_DANPL</name>
<dbReference type="EMBL" id="AGBW02011047">
    <property type="protein sequence ID" value="OWR47311.1"/>
    <property type="molecule type" value="Genomic_DNA"/>
</dbReference>
<keyword evidence="3" id="KW-1185">Reference proteome</keyword>
<dbReference type="PANTHER" id="PTHR13847">
    <property type="entry name" value="SARCOSINE DEHYDROGENASE-RELATED"/>
    <property type="match status" value="1"/>
</dbReference>
<dbReference type="InterPro" id="IPR006076">
    <property type="entry name" value="FAD-dep_OxRdtase"/>
</dbReference>
<evidence type="ECO:0000313" key="2">
    <source>
        <dbReference type="EMBL" id="OWR47311.1"/>
    </source>
</evidence>